<dbReference type="EMBL" id="EQ973213">
    <property type="protein sequence ID" value="EFR52866.1"/>
    <property type="molecule type" value="Genomic_DNA"/>
</dbReference>
<sequence length="108" mass="12772">MIIMDLEKVLFREIDNKSRIFLYKEGDCWSAHDNSARHLCFLYSQLNAFDRIYHAYEIVLKCVMLSNAMIEKFVEHTLVQTGRADEMEISIPEEKKAEFESWRSTFGV</sequence>
<name>A0ABN0BIZ5_BACFG</name>
<dbReference type="Proteomes" id="UP000005101">
    <property type="component" value="Unassembled WGS sequence"/>
</dbReference>
<keyword evidence="2" id="KW-1185">Reference proteome</keyword>
<gene>
    <name evidence="1" type="ORF">BFAG_01561</name>
</gene>
<evidence type="ECO:0000313" key="1">
    <source>
        <dbReference type="EMBL" id="EFR52866.1"/>
    </source>
</evidence>
<evidence type="ECO:0008006" key="3">
    <source>
        <dbReference type="Google" id="ProtNLM"/>
    </source>
</evidence>
<evidence type="ECO:0000313" key="2">
    <source>
        <dbReference type="Proteomes" id="UP000005101"/>
    </source>
</evidence>
<organism evidence="1 2">
    <name type="scientific">Bacteroides fragilis 3_1_12</name>
    <dbReference type="NCBI Taxonomy" id="457424"/>
    <lineage>
        <taxon>Bacteria</taxon>
        <taxon>Pseudomonadati</taxon>
        <taxon>Bacteroidota</taxon>
        <taxon>Bacteroidia</taxon>
        <taxon>Bacteroidales</taxon>
        <taxon>Bacteroidaceae</taxon>
        <taxon>Bacteroides</taxon>
    </lineage>
</organism>
<protein>
    <recommendedName>
        <fullName evidence="3">HEPN AbiU2-like domain-containing protein</fullName>
    </recommendedName>
</protein>
<reference evidence="1 2" key="1">
    <citation type="submission" date="2008-12" db="EMBL/GenBank/DDBJ databases">
        <title>Annotation of Bacteroides fragilis strain 3_1_12.</title>
        <authorList>
            <consortium name="The Broad Institute Genome Sequencing Platform"/>
            <person name="Ward D."/>
            <person name="Young S.K."/>
            <person name="Kodira C.D."/>
            <person name="Zeng Q."/>
            <person name="Koehrsen M."/>
            <person name="Alvarado L."/>
            <person name="Berlin A."/>
            <person name="Borenstein D."/>
            <person name="Chen Z."/>
            <person name="Engels R."/>
            <person name="Freedman E."/>
            <person name="Gellesch M."/>
            <person name="Goldberg J."/>
            <person name="Griggs A."/>
            <person name="Gujja S."/>
            <person name="Heiman D."/>
            <person name="Hepburn T."/>
            <person name="Howarth C."/>
            <person name="Jen D."/>
            <person name="Larson L."/>
            <person name="Lewis B."/>
            <person name="Mehta T."/>
            <person name="Park D."/>
            <person name="Pearson M."/>
            <person name="Roberts A."/>
            <person name="Saif S."/>
            <person name="Shea T."/>
            <person name="Shenoy N."/>
            <person name="Sisk P."/>
            <person name="Stolte C."/>
            <person name="Sykes S."/>
            <person name="Walk T."/>
            <person name="White J."/>
            <person name="Yandava C."/>
            <person name="Allen-Vercoe E."/>
            <person name="Strauss J."/>
            <person name="Ambrose C."/>
            <person name="Lander E."/>
            <person name="Nusbaum C."/>
            <person name="Galagan J."/>
            <person name="Birren B."/>
        </authorList>
    </citation>
    <scope>NUCLEOTIDE SEQUENCE [LARGE SCALE GENOMIC DNA]</scope>
    <source>
        <strain evidence="1 2">3_1_12</strain>
    </source>
</reference>
<proteinExistence type="predicted"/>
<accession>A0ABN0BIZ5</accession>